<dbReference type="GO" id="GO:0160147">
    <property type="term" value="F:tRNA pseudouridine(38-40) synthase activity"/>
    <property type="evidence" value="ECO:0007669"/>
    <property type="project" value="UniProtKB-EC"/>
</dbReference>
<comment type="subunit">
    <text evidence="4">Homodimer.</text>
</comment>
<feature type="binding site" evidence="4">
    <location>
        <position position="111"/>
    </location>
    <ligand>
        <name>substrate</name>
    </ligand>
</feature>
<feature type="domain" description="Pseudouridine synthase I TruA alpha/beta" evidence="6">
    <location>
        <begin position="9"/>
        <end position="105"/>
    </location>
</feature>
<evidence type="ECO:0000259" key="6">
    <source>
        <dbReference type="Pfam" id="PF01416"/>
    </source>
</evidence>
<evidence type="ECO:0000256" key="4">
    <source>
        <dbReference type="HAMAP-Rule" id="MF_00171"/>
    </source>
</evidence>
<dbReference type="Gene3D" id="3.30.70.580">
    <property type="entry name" value="Pseudouridine synthase I, catalytic domain, N-terminal subdomain"/>
    <property type="match status" value="1"/>
</dbReference>
<dbReference type="PANTHER" id="PTHR11142:SF0">
    <property type="entry name" value="TRNA PSEUDOURIDINE SYNTHASE-LIKE 1"/>
    <property type="match status" value="1"/>
</dbReference>
<comment type="catalytic activity">
    <reaction evidence="4 5">
        <text>uridine(38/39/40) in tRNA = pseudouridine(38/39/40) in tRNA</text>
        <dbReference type="Rhea" id="RHEA:22376"/>
        <dbReference type="Rhea" id="RHEA-COMP:10085"/>
        <dbReference type="Rhea" id="RHEA-COMP:10087"/>
        <dbReference type="ChEBI" id="CHEBI:65314"/>
        <dbReference type="ChEBI" id="CHEBI:65315"/>
        <dbReference type="EC" id="5.4.99.12"/>
    </reaction>
</comment>
<dbReference type="PIRSF" id="PIRSF001430">
    <property type="entry name" value="tRNA_psdUrid_synth"/>
    <property type="match status" value="1"/>
</dbReference>
<proteinExistence type="inferred from homology"/>
<dbReference type="InterPro" id="IPR020095">
    <property type="entry name" value="PsdUridine_synth_TruA_C"/>
</dbReference>
<dbReference type="RefSeq" id="WP_226541799.1">
    <property type="nucleotide sequence ID" value="NZ_CP129013.1"/>
</dbReference>
<reference evidence="7 8" key="1">
    <citation type="submission" date="2023-06" db="EMBL/GenBank/DDBJ databases">
        <title>Five Gram-positive bacteria isolated from mangrove sediments in Shenzhen, Guangdong, China.</title>
        <authorList>
            <person name="Yu S."/>
            <person name="Zheng W."/>
            <person name="Huang Y."/>
        </authorList>
    </citation>
    <scope>NUCLEOTIDE SEQUENCE [LARGE SCALE GENOMIC DNA]</scope>
    <source>
        <strain evidence="7 8">SaN35-3</strain>
    </source>
</reference>
<dbReference type="InterPro" id="IPR020103">
    <property type="entry name" value="PsdUridine_synth_cat_dom_sf"/>
</dbReference>
<evidence type="ECO:0000313" key="8">
    <source>
        <dbReference type="Proteomes" id="UP001197974"/>
    </source>
</evidence>
<dbReference type="PANTHER" id="PTHR11142">
    <property type="entry name" value="PSEUDOURIDYLATE SYNTHASE"/>
    <property type="match status" value="1"/>
</dbReference>
<dbReference type="InterPro" id="IPR020097">
    <property type="entry name" value="PsdUridine_synth_TruA_a/b_dom"/>
</dbReference>
<feature type="active site" description="Nucleophile" evidence="4">
    <location>
        <position position="53"/>
    </location>
</feature>
<dbReference type="HAMAP" id="MF_00171">
    <property type="entry name" value="TruA"/>
    <property type="match status" value="1"/>
</dbReference>
<dbReference type="InterPro" id="IPR020094">
    <property type="entry name" value="TruA/RsuA/RluB/E/F_N"/>
</dbReference>
<dbReference type="CDD" id="cd02570">
    <property type="entry name" value="PseudoU_synth_EcTruA"/>
    <property type="match status" value="1"/>
</dbReference>
<keyword evidence="2 4" id="KW-0819">tRNA processing</keyword>
<comment type="function">
    <text evidence="4">Formation of pseudouridine at positions 38, 39 and 40 in the anticodon stem and loop of transfer RNAs.</text>
</comment>
<dbReference type="SUPFAM" id="SSF55120">
    <property type="entry name" value="Pseudouridine synthase"/>
    <property type="match status" value="1"/>
</dbReference>
<keyword evidence="8" id="KW-1185">Reference proteome</keyword>
<dbReference type="Gene3D" id="3.30.70.660">
    <property type="entry name" value="Pseudouridine synthase I, catalytic domain, C-terminal subdomain"/>
    <property type="match status" value="1"/>
</dbReference>
<dbReference type="InterPro" id="IPR001406">
    <property type="entry name" value="PsdUridine_synth_TruA"/>
</dbReference>
<comment type="similarity">
    <text evidence="1 4 5">Belongs to the tRNA pseudouridine synthase TruA family.</text>
</comment>
<protein>
    <recommendedName>
        <fullName evidence="4">tRNA pseudouridine synthase A</fullName>
        <ecNumber evidence="4">5.4.99.12</ecNumber>
    </recommendedName>
    <alternativeName>
        <fullName evidence="4">tRNA pseudouridine(38-40) synthase</fullName>
    </alternativeName>
    <alternativeName>
        <fullName evidence="4">tRNA pseudouridylate synthase I</fullName>
    </alternativeName>
    <alternativeName>
        <fullName evidence="4">tRNA-uridine isomerase I</fullName>
    </alternativeName>
</protein>
<evidence type="ECO:0000256" key="2">
    <source>
        <dbReference type="ARBA" id="ARBA00022694"/>
    </source>
</evidence>
<keyword evidence="3 4" id="KW-0413">Isomerase</keyword>
<gene>
    <name evidence="4 7" type="primary">truA</name>
    <name evidence="7" type="ORF">LC087_14630</name>
</gene>
<evidence type="ECO:0000313" key="7">
    <source>
        <dbReference type="EMBL" id="WLR42012.1"/>
    </source>
</evidence>
<dbReference type="Pfam" id="PF01416">
    <property type="entry name" value="PseudoU_synth_1"/>
    <property type="match status" value="2"/>
</dbReference>
<dbReference type="NCBIfam" id="TIGR00071">
    <property type="entry name" value="hisT_truA"/>
    <property type="match status" value="1"/>
</dbReference>
<dbReference type="EMBL" id="CP129013">
    <property type="protein sequence ID" value="WLR42012.1"/>
    <property type="molecule type" value="Genomic_DNA"/>
</dbReference>
<evidence type="ECO:0000256" key="1">
    <source>
        <dbReference type="ARBA" id="ARBA00009375"/>
    </source>
</evidence>
<evidence type="ECO:0000256" key="3">
    <source>
        <dbReference type="ARBA" id="ARBA00023235"/>
    </source>
</evidence>
<evidence type="ECO:0000256" key="5">
    <source>
        <dbReference type="RuleBase" id="RU003792"/>
    </source>
</evidence>
<accession>A0ABY9JRQ1</accession>
<name>A0ABY9JRQ1_9BACI</name>
<sequence length="245" mass="28196">MKRIKCTLSYDGTDFSGYQKQPNKRTVQGEIERVLQTIHKGKVVTIHASGRTDTNVHAYGQVIHFDTSLSIPEEKWSKALNALLPNDVFIRDSKQVEESFHARYDTVGKEYRYRIQHLGERDLFKRKYALFFPYSLNIELMNQAASTLIGTHDFSSFCASNTDVINKVRTIDTISLCEDQDELVFTFRGNGFLYNMVRIIVGTLLEVGQERLKPEEVKEILEACDRRKAGKTAPGHGLYLWEVFY</sequence>
<comment type="caution">
    <text evidence="4">Lacks conserved residue(s) required for the propagation of feature annotation.</text>
</comment>
<dbReference type="EC" id="5.4.99.12" evidence="4"/>
<organism evidence="7 8">
    <name type="scientific">Bacillus carboniphilus</name>
    <dbReference type="NCBI Taxonomy" id="86663"/>
    <lineage>
        <taxon>Bacteria</taxon>
        <taxon>Bacillati</taxon>
        <taxon>Bacillota</taxon>
        <taxon>Bacilli</taxon>
        <taxon>Bacillales</taxon>
        <taxon>Bacillaceae</taxon>
        <taxon>Bacillus</taxon>
    </lineage>
</organism>
<dbReference type="Proteomes" id="UP001197974">
    <property type="component" value="Chromosome"/>
</dbReference>
<feature type="domain" description="Pseudouridine synthase I TruA alpha/beta" evidence="6">
    <location>
        <begin position="144"/>
        <end position="245"/>
    </location>
</feature>